<name>A0A1F5K2K0_9BACT</name>
<dbReference type="EMBL" id="MFDH01000029">
    <property type="protein sequence ID" value="OGE35010.1"/>
    <property type="molecule type" value="Genomic_DNA"/>
</dbReference>
<evidence type="ECO:0000256" key="1">
    <source>
        <dbReference type="SAM" id="MobiDB-lite"/>
    </source>
</evidence>
<keyword evidence="2" id="KW-0812">Transmembrane</keyword>
<keyword evidence="2" id="KW-1133">Transmembrane helix</keyword>
<dbReference type="Proteomes" id="UP000176405">
    <property type="component" value="Unassembled WGS sequence"/>
</dbReference>
<feature type="region of interest" description="Disordered" evidence="1">
    <location>
        <begin position="213"/>
        <end position="233"/>
    </location>
</feature>
<sequence>MHNLTEVYAKYKLLIWPVVSGIASVVILVLVVIPQLLTYFNIRSQISDIISRSGRLEAKAQSLEVIDENLSEENLKLVFTVLPSDRNVPSAVTVLQSLIAQSGLTLKSTSYSAAARGASKDSFQLNVTVLGQISGVRRFLISLKDSGRVFQIESISVRFQKSGSQVEAEIPITVFYSASLGKAGALDAEPPKLNAGEEKLLLDLSRLVAPGTLAGSGEASSSSVPIGKSNPFE</sequence>
<evidence type="ECO:0000313" key="4">
    <source>
        <dbReference type="Proteomes" id="UP000176405"/>
    </source>
</evidence>
<organism evidence="3 4">
    <name type="scientific">Candidatus Daviesbacteria bacterium RIFCSPHIGHO2_12_FULL_43_11</name>
    <dbReference type="NCBI Taxonomy" id="1797780"/>
    <lineage>
        <taxon>Bacteria</taxon>
        <taxon>Candidatus Daviesiibacteriota</taxon>
    </lineage>
</organism>
<comment type="caution">
    <text evidence="3">The sequence shown here is derived from an EMBL/GenBank/DDBJ whole genome shotgun (WGS) entry which is preliminary data.</text>
</comment>
<protein>
    <submittedName>
        <fullName evidence="3">Uncharacterized protein</fullName>
    </submittedName>
</protein>
<dbReference type="AlphaFoldDB" id="A0A1F5K2K0"/>
<dbReference type="Pfam" id="PF04350">
    <property type="entry name" value="PilO"/>
    <property type="match status" value="1"/>
</dbReference>
<proteinExistence type="predicted"/>
<keyword evidence="2" id="KW-0472">Membrane</keyword>
<gene>
    <name evidence="3" type="ORF">A3E45_01645</name>
</gene>
<reference evidence="3 4" key="1">
    <citation type="journal article" date="2016" name="Nat. Commun.">
        <title>Thousands of microbial genomes shed light on interconnected biogeochemical processes in an aquifer system.</title>
        <authorList>
            <person name="Anantharaman K."/>
            <person name="Brown C.T."/>
            <person name="Hug L.A."/>
            <person name="Sharon I."/>
            <person name="Castelle C.J."/>
            <person name="Probst A.J."/>
            <person name="Thomas B.C."/>
            <person name="Singh A."/>
            <person name="Wilkins M.J."/>
            <person name="Karaoz U."/>
            <person name="Brodie E.L."/>
            <person name="Williams K.H."/>
            <person name="Hubbard S.S."/>
            <person name="Banfield J.F."/>
        </authorList>
    </citation>
    <scope>NUCLEOTIDE SEQUENCE [LARGE SCALE GENOMIC DNA]</scope>
</reference>
<evidence type="ECO:0000313" key="3">
    <source>
        <dbReference type="EMBL" id="OGE35010.1"/>
    </source>
</evidence>
<evidence type="ECO:0000256" key="2">
    <source>
        <dbReference type="SAM" id="Phobius"/>
    </source>
</evidence>
<accession>A0A1F5K2K0</accession>
<feature type="transmembrane region" description="Helical" evidence="2">
    <location>
        <begin position="14"/>
        <end position="37"/>
    </location>
</feature>
<dbReference type="Gene3D" id="3.30.70.60">
    <property type="match status" value="1"/>
</dbReference>
<dbReference type="STRING" id="1797780.A3E45_01645"/>
<dbReference type="InterPro" id="IPR007445">
    <property type="entry name" value="PilO"/>
</dbReference>
<dbReference type="InterPro" id="IPR014717">
    <property type="entry name" value="Transl_elong_EF1B/ribsomal_bS6"/>
</dbReference>